<accession>A0ABS8KUZ4</accession>
<keyword evidence="3" id="KW-1185">Reference proteome</keyword>
<protein>
    <submittedName>
        <fullName evidence="2">VOC family protein</fullName>
    </submittedName>
</protein>
<gene>
    <name evidence="2" type="ORF">LJ725_13090</name>
</gene>
<keyword evidence="1" id="KW-0479">Metal-binding</keyword>
<dbReference type="PANTHER" id="PTHR43048">
    <property type="entry name" value="METHYLMALONYL-COA EPIMERASE"/>
    <property type="match status" value="1"/>
</dbReference>
<dbReference type="SUPFAM" id="SSF54593">
    <property type="entry name" value="Glyoxalase/Bleomycin resistance protein/Dihydroxybiphenyl dioxygenase"/>
    <property type="match status" value="2"/>
</dbReference>
<name>A0ABS8KUZ4_9HYPH</name>
<dbReference type="EMBL" id="JAJISD010000005">
    <property type="protein sequence ID" value="MCC8429908.1"/>
    <property type="molecule type" value="Genomic_DNA"/>
</dbReference>
<evidence type="ECO:0000256" key="1">
    <source>
        <dbReference type="ARBA" id="ARBA00022723"/>
    </source>
</evidence>
<organism evidence="2 3">
    <name type="scientific">Reyranella aquatilis</name>
    <dbReference type="NCBI Taxonomy" id="2035356"/>
    <lineage>
        <taxon>Bacteria</taxon>
        <taxon>Pseudomonadati</taxon>
        <taxon>Pseudomonadota</taxon>
        <taxon>Alphaproteobacteria</taxon>
        <taxon>Hyphomicrobiales</taxon>
        <taxon>Reyranellaceae</taxon>
        <taxon>Reyranella</taxon>
    </lineage>
</organism>
<evidence type="ECO:0000313" key="3">
    <source>
        <dbReference type="Proteomes" id="UP001198862"/>
    </source>
</evidence>
<sequence>MLDRCDRVQIAVHDAAKAAQRFGQLLGSQVARRDHSRHLSARRTILAVGESEFELCEPDGAGLTQDFLSRRGEGLMTAGYCTADLDGMVKRWEGLGIGYDRDNGQLYLANDATFGLPIVISESTYRPRVGPVSFLYETTNTLMSDWRRVAAVYAGLFGLDPSRFSEIGSERFGYIGTLTLFDPPNRLDRIELSQVTDNVHAMGRFAHKHGDSLYMCYVEVHDWPNVRQRLLDANARYTPRGSDPVTDPDGGWIHPKELHGLLLGVSRTGLAWDWSGREELVPPV</sequence>
<dbReference type="Gene3D" id="3.10.180.10">
    <property type="entry name" value="2,3-Dihydroxybiphenyl 1,2-Dioxygenase, domain 1"/>
    <property type="match status" value="2"/>
</dbReference>
<evidence type="ECO:0000313" key="2">
    <source>
        <dbReference type="EMBL" id="MCC8429908.1"/>
    </source>
</evidence>
<dbReference type="Proteomes" id="UP001198862">
    <property type="component" value="Unassembled WGS sequence"/>
</dbReference>
<dbReference type="PANTHER" id="PTHR43048:SF3">
    <property type="entry name" value="METHYLMALONYL-COA EPIMERASE, MITOCHONDRIAL"/>
    <property type="match status" value="1"/>
</dbReference>
<dbReference type="InterPro" id="IPR051785">
    <property type="entry name" value="MMCE/EMCE_epimerase"/>
</dbReference>
<dbReference type="InterPro" id="IPR029068">
    <property type="entry name" value="Glyas_Bleomycin-R_OHBP_Dase"/>
</dbReference>
<proteinExistence type="predicted"/>
<dbReference type="RefSeq" id="WP_230551106.1">
    <property type="nucleotide sequence ID" value="NZ_JAJISD010000005.1"/>
</dbReference>
<reference evidence="2 3" key="1">
    <citation type="submission" date="2021-11" db="EMBL/GenBank/DDBJ databases">
        <authorList>
            <person name="Lee D.-H."/>
            <person name="Kim S.-B."/>
        </authorList>
    </citation>
    <scope>NUCLEOTIDE SEQUENCE [LARGE SCALE GENOMIC DNA]</scope>
    <source>
        <strain evidence="2 3">KCTC 52223</strain>
    </source>
</reference>
<dbReference type="Pfam" id="PF13669">
    <property type="entry name" value="Glyoxalase_4"/>
    <property type="match status" value="1"/>
</dbReference>
<comment type="caution">
    <text evidence="2">The sequence shown here is derived from an EMBL/GenBank/DDBJ whole genome shotgun (WGS) entry which is preliminary data.</text>
</comment>